<proteinExistence type="predicted"/>
<dbReference type="Pfam" id="PF03432">
    <property type="entry name" value="Relaxase"/>
    <property type="match status" value="1"/>
</dbReference>
<dbReference type="AlphaFoldDB" id="A0A849KN95"/>
<evidence type="ECO:0000259" key="2">
    <source>
        <dbReference type="Pfam" id="PF03432"/>
    </source>
</evidence>
<dbReference type="RefSeq" id="WP_171319658.1">
    <property type="nucleotide sequence ID" value="NZ_JABFCY010000024.1"/>
</dbReference>
<evidence type="ECO:0000313" key="4">
    <source>
        <dbReference type="Proteomes" id="UP000574931"/>
    </source>
</evidence>
<organism evidence="3 4">
    <name type="scientific">Ochrobactrum soli</name>
    <dbReference type="NCBI Taxonomy" id="2448455"/>
    <lineage>
        <taxon>Bacteria</taxon>
        <taxon>Pseudomonadati</taxon>
        <taxon>Pseudomonadota</taxon>
        <taxon>Alphaproteobacteria</taxon>
        <taxon>Hyphomicrobiales</taxon>
        <taxon>Brucellaceae</taxon>
        <taxon>Brucella/Ochrobactrum group</taxon>
        <taxon>Ochrobactrum</taxon>
    </lineage>
</organism>
<dbReference type="Gene3D" id="3.30.930.30">
    <property type="match status" value="1"/>
</dbReference>
<reference evidence="3 4" key="1">
    <citation type="submission" date="2020-05" db="EMBL/GenBank/DDBJ databases">
        <title>Draft Genome Sequence of Ochrobactrum soli Isolated from Stable Fly Gut.</title>
        <authorList>
            <person name="Pileggi M.T."/>
            <person name="Vazhakkala L.J."/>
            <person name="Wong C.N."/>
        </authorList>
    </citation>
    <scope>NUCLEOTIDE SEQUENCE [LARGE SCALE GENOMIC DNA]</scope>
    <source>
        <strain evidence="3 4">MTP-C0764</strain>
    </source>
</reference>
<evidence type="ECO:0000313" key="3">
    <source>
        <dbReference type="EMBL" id="NNU63365.1"/>
    </source>
</evidence>
<keyword evidence="4" id="KW-1185">Reference proteome</keyword>
<feature type="compositionally biased region" description="Basic and acidic residues" evidence="1">
    <location>
        <begin position="274"/>
        <end position="292"/>
    </location>
</feature>
<dbReference type="EMBL" id="JABFCY010000024">
    <property type="protein sequence ID" value="NNU63365.1"/>
    <property type="molecule type" value="Genomic_DNA"/>
</dbReference>
<feature type="region of interest" description="Disordered" evidence="1">
    <location>
        <begin position="261"/>
        <end position="292"/>
    </location>
</feature>
<evidence type="ECO:0000256" key="1">
    <source>
        <dbReference type="SAM" id="MobiDB-lite"/>
    </source>
</evidence>
<comment type="caution">
    <text evidence="3">The sequence shown here is derived from an EMBL/GenBank/DDBJ whole genome shotgun (WGS) entry which is preliminary data.</text>
</comment>
<protein>
    <submittedName>
        <fullName evidence="3">Type VI secretion protein</fullName>
    </submittedName>
</protein>
<dbReference type="InterPro" id="IPR005094">
    <property type="entry name" value="Endonuclease_MobA/VirD2"/>
</dbReference>
<accession>A0A849KN95</accession>
<dbReference type="Proteomes" id="UP000574931">
    <property type="component" value="Unassembled WGS sequence"/>
</dbReference>
<gene>
    <name evidence="3" type="ORF">HKX02_24360</name>
</gene>
<sequence length="366" mass="41029">MANDPKVRILYDDFYKEVGVAAAWTQPAKIRVYRDALAKGRAKPTPRNSAADKAKLARVVSKAPEVMVKISGRTRDSGHLKEHMNYITRNGEVPAETEYGLMSGREAVGDVHSDWADDEIIYKGQHQVRKAPLSVNMVLSMPPGVDREAFRNAVRDFVDAELRPRVDVMLAFHDDTNHPHAHVTVRGRQHNGKTFNPGKPVLERYREQFAGALRNRGIEAEATPRYARGRTMKSDRQHMRHMRAKGLMPRTERAAIAEAFKDTQRAKTGVSGASRRDGQGRPRPWENAARERHAGVSGVYAAAAKELAASASHADRQLARKVEQFVQSMPAPAFAHDLYKQALERQIAERAKQPPTTEKKRDGPER</sequence>
<feature type="domain" description="MobA/VirD2-like nuclease" evidence="2">
    <location>
        <begin position="130"/>
        <end position="206"/>
    </location>
</feature>
<feature type="region of interest" description="Disordered" evidence="1">
    <location>
        <begin position="345"/>
        <end position="366"/>
    </location>
</feature>
<name>A0A849KN95_9HYPH</name>